<dbReference type="EMBL" id="WTPW01003857">
    <property type="protein sequence ID" value="KAF0333067.1"/>
    <property type="molecule type" value="Genomic_DNA"/>
</dbReference>
<accession>A0A8H3ZYM0</accession>
<organism evidence="1 2">
    <name type="scientific">Gigaspora margarita</name>
    <dbReference type="NCBI Taxonomy" id="4874"/>
    <lineage>
        <taxon>Eukaryota</taxon>
        <taxon>Fungi</taxon>
        <taxon>Fungi incertae sedis</taxon>
        <taxon>Mucoromycota</taxon>
        <taxon>Glomeromycotina</taxon>
        <taxon>Glomeromycetes</taxon>
        <taxon>Diversisporales</taxon>
        <taxon>Gigasporaceae</taxon>
        <taxon>Gigaspora</taxon>
    </lineage>
</organism>
<evidence type="ECO:0000313" key="2">
    <source>
        <dbReference type="Proteomes" id="UP000439903"/>
    </source>
</evidence>
<dbReference type="AlphaFoldDB" id="A0A8H3ZYM0"/>
<comment type="caution">
    <text evidence="1">The sequence shown here is derived from an EMBL/GenBank/DDBJ whole genome shotgun (WGS) entry which is preliminary data.</text>
</comment>
<dbReference type="OrthoDB" id="2321662at2759"/>
<dbReference type="Proteomes" id="UP000439903">
    <property type="component" value="Unassembled WGS sequence"/>
</dbReference>
<proteinExistence type="predicted"/>
<reference evidence="1 2" key="1">
    <citation type="journal article" date="2019" name="Environ. Microbiol.">
        <title>At the nexus of three kingdoms: the genome of the mycorrhizal fungus Gigaspora margarita provides insights into plant, endobacterial and fungal interactions.</title>
        <authorList>
            <person name="Venice F."/>
            <person name="Ghignone S."/>
            <person name="Salvioli di Fossalunga A."/>
            <person name="Amselem J."/>
            <person name="Novero M."/>
            <person name="Xianan X."/>
            <person name="Sedzielewska Toro K."/>
            <person name="Morin E."/>
            <person name="Lipzen A."/>
            <person name="Grigoriev I.V."/>
            <person name="Henrissat B."/>
            <person name="Martin F.M."/>
            <person name="Bonfante P."/>
        </authorList>
    </citation>
    <scope>NUCLEOTIDE SEQUENCE [LARGE SCALE GENOMIC DNA]</scope>
    <source>
        <strain evidence="1 2">BEG34</strain>
    </source>
</reference>
<sequence>MQKILASELQKAKYQNYLEGLPYNVRSSASNRVFPKLVEHLRLILTNEIFLIQKAQIDICFEYNSLPIPLEQLSVYDNVDAVDTVVCIEDQLDMRQVALKSLVKGLIQQIEQANNNSSDNLGSSMIQNPFQVDAHSRLNKRIKSSIEVDTSKIS</sequence>
<gene>
    <name evidence="1" type="ORF">F8M41_017086</name>
</gene>
<name>A0A8H3ZYM0_GIGMA</name>
<protein>
    <submittedName>
        <fullName evidence="1">Protein far1-related sequence 5-like</fullName>
    </submittedName>
</protein>
<evidence type="ECO:0000313" key="1">
    <source>
        <dbReference type="EMBL" id="KAF0333067.1"/>
    </source>
</evidence>
<keyword evidence="2" id="KW-1185">Reference proteome</keyword>